<dbReference type="Gene3D" id="1.10.1040.10">
    <property type="entry name" value="N-(1-d-carboxylethyl)-l-norvaline Dehydrogenase, domain 2"/>
    <property type="match status" value="1"/>
</dbReference>
<dbReference type="Pfam" id="PF01232">
    <property type="entry name" value="Mannitol_dh"/>
    <property type="match status" value="1"/>
</dbReference>
<dbReference type="PANTHER" id="PTHR30524:SF0">
    <property type="entry name" value="ALTRONATE OXIDOREDUCTASE-RELATED"/>
    <property type="match status" value="1"/>
</dbReference>
<dbReference type="GO" id="GO:0019592">
    <property type="term" value="P:mannitol catabolic process"/>
    <property type="evidence" value="ECO:0007669"/>
    <property type="project" value="TreeGrafter"/>
</dbReference>
<gene>
    <name evidence="7" type="primary">mtlD_5</name>
    <name evidence="6" type="synonym">mtlD_1</name>
    <name evidence="7" type="ORF">ERS852520_03018</name>
    <name evidence="6" type="ORF">ERS852571_00102</name>
    <name evidence="8" type="ORF">RBI15_13300</name>
</gene>
<sequence>MKKELLVIGAGNIGRGVIGGLFFESGYHLYIYDIMEERMKQLKEQGTYLIERVGANNKRRVLVDDFDVLDCSDTVDLIEHMKKVDLIACCVYEGAFQSICQNLKEAIEYRAEQEAAPLNILLCVNALGAPDYFETELAKLLQNNPAASRYLKEKIGICQVMVGMAAMPSSEELIAEDAFAVTTKLDGHIGIDEEPFKGELPQVKQTGGVQKGKAQIYRKVYTGNMKHCMLAFLGKAKGYTYIRDTYDDGWIEDCVLGAFFEADAAIQAEYQFDETDHQEWIDFIVEAPKNRNLKDAFTRVAADPKTKLSRDNRFVGPALLCMKHHILPFYLAKGIAYGFLYRDESDIASIEITNYVKEHGIEKAIEVYCGLTENEWELKQLIMAQYKEAEKIR</sequence>
<comment type="catalytic activity">
    <reaction evidence="3">
        <text>D-mannitol 1-phosphate + NAD(+) = beta-D-fructose 6-phosphate + NADH + H(+)</text>
        <dbReference type="Rhea" id="RHEA:19661"/>
        <dbReference type="ChEBI" id="CHEBI:15378"/>
        <dbReference type="ChEBI" id="CHEBI:57540"/>
        <dbReference type="ChEBI" id="CHEBI:57634"/>
        <dbReference type="ChEBI" id="CHEBI:57945"/>
        <dbReference type="ChEBI" id="CHEBI:61381"/>
        <dbReference type="EC" id="1.1.1.17"/>
    </reaction>
</comment>
<protein>
    <submittedName>
        <fullName evidence="8">Mannitol dehydrogenase</fullName>
    </submittedName>
    <submittedName>
        <fullName evidence="7">Mannitol-1-phosphate 5-dehydrogenase</fullName>
        <ecNumber evidence="7">1.1.1.17</ecNumber>
    </submittedName>
</protein>
<dbReference type="SUPFAM" id="SSF48179">
    <property type="entry name" value="6-phosphogluconate dehydrogenase C-terminal domain-like"/>
    <property type="match status" value="1"/>
</dbReference>
<dbReference type="Gene3D" id="3.40.50.720">
    <property type="entry name" value="NAD(P)-binding Rossmann-like Domain"/>
    <property type="match status" value="1"/>
</dbReference>
<organism evidence="7 10">
    <name type="scientific">Anaerostipes hadrus</name>
    <dbReference type="NCBI Taxonomy" id="649756"/>
    <lineage>
        <taxon>Bacteria</taxon>
        <taxon>Bacillati</taxon>
        <taxon>Bacillota</taxon>
        <taxon>Clostridia</taxon>
        <taxon>Lachnospirales</taxon>
        <taxon>Lachnospiraceae</taxon>
        <taxon>Anaerostipes</taxon>
    </lineage>
</organism>
<evidence type="ECO:0000259" key="5">
    <source>
        <dbReference type="Pfam" id="PF08125"/>
    </source>
</evidence>
<dbReference type="InterPro" id="IPR013131">
    <property type="entry name" value="Mannitol_DH_N"/>
</dbReference>
<accession>A0A174H5Y2</accession>
<dbReference type="Pfam" id="PF08125">
    <property type="entry name" value="Mannitol_dh_C"/>
    <property type="match status" value="1"/>
</dbReference>
<dbReference type="SUPFAM" id="SSF51735">
    <property type="entry name" value="NAD(P)-binding Rossmann-fold domains"/>
    <property type="match status" value="1"/>
</dbReference>
<dbReference type="InterPro" id="IPR013328">
    <property type="entry name" value="6PGD_dom2"/>
</dbReference>
<evidence type="ECO:0000313" key="7">
    <source>
        <dbReference type="EMBL" id="CUQ08814.1"/>
    </source>
</evidence>
<evidence type="ECO:0000313" key="9">
    <source>
        <dbReference type="Proteomes" id="UP000095553"/>
    </source>
</evidence>
<dbReference type="PANTHER" id="PTHR30524">
    <property type="entry name" value="MANNITOL-1-PHOSPHATE 5-DEHYDROGENASE"/>
    <property type="match status" value="1"/>
</dbReference>
<evidence type="ECO:0000256" key="1">
    <source>
        <dbReference type="ARBA" id="ARBA00023002"/>
    </source>
</evidence>
<evidence type="ECO:0000313" key="6">
    <source>
        <dbReference type="EMBL" id="CUM70922.1"/>
    </source>
</evidence>
<name>A0A174H5Y2_ANAHA</name>
<evidence type="ECO:0000256" key="3">
    <source>
        <dbReference type="ARBA" id="ARBA00048615"/>
    </source>
</evidence>
<proteinExistence type="predicted"/>
<dbReference type="EMBL" id="CP132968">
    <property type="protein sequence ID" value="WMD16316.1"/>
    <property type="molecule type" value="Genomic_DNA"/>
</dbReference>
<dbReference type="AlphaFoldDB" id="A0A174H5Y2"/>
<dbReference type="Proteomes" id="UP000095564">
    <property type="component" value="Unassembled WGS sequence"/>
</dbReference>
<feature type="domain" description="Mannitol dehydrogenase C-terminal" evidence="5">
    <location>
        <begin position="217"/>
        <end position="352"/>
    </location>
</feature>
<dbReference type="EC" id="1.1.1.17" evidence="7"/>
<evidence type="ECO:0000259" key="4">
    <source>
        <dbReference type="Pfam" id="PF01232"/>
    </source>
</evidence>
<dbReference type="RefSeq" id="WP_055072167.1">
    <property type="nucleotide sequence ID" value="NZ_CP132968.1"/>
</dbReference>
<dbReference type="InterPro" id="IPR008927">
    <property type="entry name" value="6-PGluconate_DH-like_C_sf"/>
</dbReference>
<dbReference type="Proteomes" id="UP001243496">
    <property type="component" value="Chromosome"/>
</dbReference>
<keyword evidence="1 7" id="KW-0560">Oxidoreductase</keyword>
<evidence type="ECO:0000313" key="8">
    <source>
        <dbReference type="EMBL" id="WMD16316.1"/>
    </source>
</evidence>
<dbReference type="InterPro" id="IPR036291">
    <property type="entry name" value="NAD(P)-bd_dom_sf"/>
</dbReference>
<dbReference type="EMBL" id="CYXY01000001">
    <property type="protein sequence ID" value="CUM70922.1"/>
    <property type="molecule type" value="Genomic_DNA"/>
</dbReference>
<evidence type="ECO:0000256" key="2">
    <source>
        <dbReference type="ARBA" id="ARBA00023027"/>
    </source>
</evidence>
<reference evidence="8" key="2">
    <citation type="submission" date="2023-08" db="EMBL/GenBank/DDBJ databases">
        <title>Complete Genome Sequences of butyrate producing Anaerostipes hadrus strains BA1 and GIF7 isolated from the terminal ileum of a healthy lean male.</title>
        <authorList>
            <person name="Low A."/>
            <person name="Sheludchenko M."/>
            <person name="Cheng H.E."/>
            <person name="Koh X.Q."/>
            <person name="Lee J."/>
        </authorList>
    </citation>
    <scope>NUCLEOTIDE SEQUENCE</scope>
    <source>
        <strain evidence="8">BA1</strain>
    </source>
</reference>
<dbReference type="GO" id="GO:0005829">
    <property type="term" value="C:cytosol"/>
    <property type="evidence" value="ECO:0007669"/>
    <property type="project" value="TreeGrafter"/>
</dbReference>
<reference evidence="9 10" key="1">
    <citation type="submission" date="2015-09" db="EMBL/GenBank/DDBJ databases">
        <authorList>
            <consortium name="Pathogen Informatics"/>
        </authorList>
    </citation>
    <scope>NUCLEOTIDE SEQUENCE [LARGE SCALE GENOMIC DNA]</scope>
    <source>
        <strain evidence="7 10">2789STDY5834908</strain>
        <strain evidence="6 9">2789STDY5834959</strain>
    </source>
</reference>
<feature type="domain" description="Mannitol dehydrogenase N-terminal" evidence="4">
    <location>
        <begin position="6"/>
        <end position="203"/>
    </location>
</feature>
<dbReference type="InterPro" id="IPR013118">
    <property type="entry name" value="Mannitol_DH_C"/>
</dbReference>
<dbReference type="GeneID" id="92742381"/>
<dbReference type="OrthoDB" id="271711at2"/>
<keyword evidence="2" id="KW-0520">NAD</keyword>
<dbReference type="EMBL" id="CZAU01000040">
    <property type="protein sequence ID" value="CUQ08814.1"/>
    <property type="molecule type" value="Genomic_DNA"/>
</dbReference>
<dbReference type="Proteomes" id="UP000095553">
    <property type="component" value="Unassembled WGS sequence"/>
</dbReference>
<dbReference type="GO" id="GO:0008926">
    <property type="term" value="F:mannitol-1-phosphate 5-dehydrogenase activity"/>
    <property type="evidence" value="ECO:0007669"/>
    <property type="project" value="UniProtKB-EC"/>
</dbReference>
<evidence type="ECO:0000313" key="10">
    <source>
        <dbReference type="Proteomes" id="UP000095564"/>
    </source>
</evidence>